<name>A0A5C8PTD6_9HYPH</name>
<dbReference type="NCBIfam" id="TIGR02684">
    <property type="entry name" value="dnstrm_HI1420"/>
    <property type="match status" value="1"/>
</dbReference>
<dbReference type="GO" id="GO:0003677">
    <property type="term" value="F:DNA binding"/>
    <property type="evidence" value="ECO:0007669"/>
    <property type="project" value="InterPro"/>
</dbReference>
<protein>
    <submittedName>
        <fullName evidence="1">Putative addiction module antidote protein</fullName>
    </submittedName>
</protein>
<dbReference type="Proteomes" id="UP000321638">
    <property type="component" value="Unassembled WGS sequence"/>
</dbReference>
<dbReference type="RefSeq" id="WP_147845754.1">
    <property type="nucleotide sequence ID" value="NZ_VDUZ01000004.1"/>
</dbReference>
<evidence type="ECO:0000313" key="1">
    <source>
        <dbReference type="EMBL" id="TXL80339.1"/>
    </source>
</evidence>
<dbReference type="AlphaFoldDB" id="A0A5C8PTD6"/>
<comment type="caution">
    <text evidence="1">The sequence shown here is derived from an EMBL/GenBank/DDBJ whole genome shotgun (WGS) entry which is preliminary data.</text>
</comment>
<proteinExistence type="predicted"/>
<organism evidence="1 2">
    <name type="scientific">Vineibacter terrae</name>
    <dbReference type="NCBI Taxonomy" id="2586908"/>
    <lineage>
        <taxon>Bacteria</taxon>
        <taxon>Pseudomonadati</taxon>
        <taxon>Pseudomonadota</taxon>
        <taxon>Alphaproteobacteria</taxon>
        <taxon>Hyphomicrobiales</taxon>
        <taxon>Vineibacter</taxon>
    </lineage>
</organism>
<dbReference type="SUPFAM" id="SSF47413">
    <property type="entry name" value="lambda repressor-like DNA-binding domains"/>
    <property type="match status" value="1"/>
</dbReference>
<dbReference type="InterPro" id="IPR010982">
    <property type="entry name" value="Lambda_DNA-bd_dom_sf"/>
</dbReference>
<dbReference type="OrthoDB" id="9798416at2"/>
<dbReference type="InterPro" id="IPR014057">
    <property type="entry name" value="HI1420"/>
</dbReference>
<dbReference type="EMBL" id="VDUZ01000004">
    <property type="protein sequence ID" value="TXL80339.1"/>
    <property type="molecule type" value="Genomic_DNA"/>
</dbReference>
<gene>
    <name evidence="1" type="ORF">FHP25_04715</name>
</gene>
<accession>A0A5C8PTD6</accession>
<keyword evidence="2" id="KW-1185">Reference proteome</keyword>
<evidence type="ECO:0000313" key="2">
    <source>
        <dbReference type="Proteomes" id="UP000321638"/>
    </source>
</evidence>
<dbReference type="PANTHER" id="PTHR40275">
    <property type="entry name" value="SSL7038 PROTEIN"/>
    <property type="match status" value="1"/>
</dbReference>
<sequence length="105" mass="11369">MAETRPFDAAEYLDTDEAIEAYLDEAFQDGDPALIRHALRTAARAKGMTALARDVGMTREGLYKALGDAGNPSFDAVAKLVQAMGMRLQVKVAKSSPKRARKKVA</sequence>
<reference evidence="1 2" key="1">
    <citation type="submission" date="2019-06" db="EMBL/GenBank/DDBJ databases">
        <title>New taxonomy in bacterial strain CC-CFT640, isolated from vineyard.</title>
        <authorList>
            <person name="Lin S.-Y."/>
            <person name="Tsai C.-F."/>
            <person name="Young C.-C."/>
        </authorList>
    </citation>
    <scope>NUCLEOTIDE SEQUENCE [LARGE SCALE GENOMIC DNA]</scope>
    <source>
        <strain evidence="1 2">CC-CFT640</strain>
    </source>
</reference>
<dbReference type="Pfam" id="PF21716">
    <property type="entry name" value="dnstrm_HI1420"/>
    <property type="match status" value="1"/>
</dbReference>
<dbReference type="PANTHER" id="PTHR40275:SF1">
    <property type="entry name" value="SSL7038 PROTEIN"/>
    <property type="match status" value="1"/>
</dbReference>